<dbReference type="Gene3D" id="3.40.190.290">
    <property type="match status" value="1"/>
</dbReference>
<reference evidence="6 7" key="1">
    <citation type="submission" date="2018-07" db="EMBL/GenBank/DDBJ databases">
        <title>Genomic Encyclopedia of Type Strains, Phase IV (KMG-IV): sequencing the most valuable type-strain genomes for metagenomic binning, comparative biology and taxonomic classification.</title>
        <authorList>
            <person name="Goeker M."/>
        </authorList>
    </citation>
    <scope>NUCLEOTIDE SEQUENCE [LARGE SCALE GENOMIC DNA]</scope>
    <source>
        <strain evidence="6 7">DSM 21352</strain>
    </source>
</reference>
<evidence type="ECO:0000256" key="1">
    <source>
        <dbReference type="ARBA" id="ARBA00009437"/>
    </source>
</evidence>
<dbReference type="Pfam" id="PF00126">
    <property type="entry name" value="HTH_1"/>
    <property type="match status" value="1"/>
</dbReference>
<keyword evidence="7" id="KW-1185">Reference proteome</keyword>
<organism evidence="6 7">
    <name type="scientific">Pseudacidovorax intermedius</name>
    <dbReference type="NCBI Taxonomy" id="433924"/>
    <lineage>
        <taxon>Bacteria</taxon>
        <taxon>Pseudomonadati</taxon>
        <taxon>Pseudomonadota</taxon>
        <taxon>Betaproteobacteria</taxon>
        <taxon>Burkholderiales</taxon>
        <taxon>Comamonadaceae</taxon>
        <taxon>Pseudacidovorax</taxon>
    </lineage>
</organism>
<gene>
    <name evidence="6" type="ORF">DFR41_1011150</name>
</gene>
<dbReference type="PANTHER" id="PTHR30419">
    <property type="entry name" value="HTH-TYPE TRANSCRIPTIONAL REGULATOR YBHD"/>
    <property type="match status" value="1"/>
</dbReference>
<dbReference type="CDD" id="cd05466">
    <property type="entry name" value="PBP2_LTTR_substrate"/>
    <property type="match status" value="1"/>
</dbReference>
<comment type="similarity">
    <text evidence="1">Belongs to the LysR transcriptional regulatory family.</text>
</comment>
<name>A0A370FR69_9BURK</name>
<dbReference type="InterPro" id="IPR036390">
    <property type="entry name" value="WH_DNA-bd_sf"/>
</dbReference>
<dbReference type="Proteomes" id="UP000255265">
    <property type="component" value="Unassembled WGS sequence"/>
</dbReference>
<dbReference type="InterPro" id="IPR050950">
    <property type="entry name" value="HTH-type_LysR_regulators"/>
</dbReference>
<protein>
    <submittedName>
        <fullName evidence="6">LysR family transcriptional regulator</fullName>
    </submittedName>
</protein>
<evidence type="ECO:0000256" key="3">
    <source>
        <dbReference type="ARBA" id="ARBA00023125"/>
    </source>
</evidence>
<dbReference type="RefSeq" id="WP_114801989.1">
    <property type="nucleotide sequence ID" value="NZ_QQAV01000001.1"/>
</dbReference>
<dbReference type="GO" id="GO:0003677">
    <property type="term" value="F:DNA binding"/>
    <property type="evidence" value="ECO:0007669"/>
    <property type="project" value="UniProtKB-KW"/>
</dbReference>
<sequence length="313" mass="35142">MISTTALRYFVEAVRCGSIRAASEILFVAPSAISRQIGLLEETLGAPLLERSRGRSTLKLTAAGELLMRYAKSVDSESRRLRSEIEAIQGLRRGHVNLGIPESLIRDFMPGFMARFTRRFPGFTFNVQVYNSPQLIEMLVDDRLDLCLTFGNVTHQDATIAYQRLLPLYVYVSADHPLHGRETLRLSDCAEHGLALPDATMWTKQQYDEMLAKAKIRPRLVLETNSYELLRNVSAEGMALSILTPPLQDTQHLAGRGRYVLLKDPRAKPQRFSLCVHRGRNLPLPVTTFINELTAELEQLEPESAAAAVRPGR</sequence>
<dbReference type="GO" id="GO:0005829">
    <property type="term" value="C:cytosol"/>
    <property type="evidence" value="ECO:0007669"/>
    <property type="project" value="TreeGrafter"/>
</dbReference>
<evidence type="ECO:0000259" key="5">
    <source>
        <dbReference type="PROSITE" id="PS50931"/>
    </source>
</evidence>
<keyword evidence="3" id="KW-0238">DNA-binding</keyword>
<evidence type="ECO:0000313" key="6">
    <source>
        <dbReference type="EMBL" id="RDI29394.1"/>
    </source>
</evidence>
<dbReference type="PANTHER" id="PTHR30419:SF8">
    <property type="entry name" value="NITROGEN ASSIMILATION TRANSCRIPTIONAL ACTIVATOR-RELATED"/>
    <property type="match status" value="1"/>
</dbReference>
<dbReference type="OrthoDB" id="8839922at2"/>
<evidence type="ECO:0000256" key="2">
    <source>
        <dbReference type="ARBA" id="ARBA00023015"/>
    </source>
</evidence>
<dbReference type="Pfam" id="PF03466">
    <property type="entry name" value="LysR_substrate"/>
    <property type="match status" value="1"/>
</dbReference>
<dbReference type="SUPFAM" id="SSF53850">
    <property type="entry name" value="Periplasmic binding protein-like II"/>
    <property type="match status" value="1"/>
</dbReference>
<keyword evidence="4" id="KW-0804">Transcription</keyword>
<evidence type="ECO:0000256" key="4">
    <source>
        <dbReference type="ARBA" id="ARBA00023163"/>
    </source>
</evidence>
<dbReference type="PROSITE" id="PS50931">
    <property type="entry name" value="HTH_LYSR"/>
    <property type="match status" value="1"/>
</dbReference>
<proteinExistence type="inferred from homology"/>
<dbReference type="GO" id="GO:0003700">
    <property type="term" value="F:DNA-binding transcription factor activity"/>
    <property type="evidence" value="ECO:0007669"/>
    <property type="project" value="InterPro"/>
</dbReference>
<comment type="caution">
    <text evidence="6">The sequence shown here is derived from an EMBL/GenBank/DDBJ whole genome shotgun (WGS) entry which is preliminary data.</text>
</comment>
<evidence type="ECO:0000313" key="7">
    <source>
        <dbReference type="Proteomes" id="UP000255265"/>
    </source>
</evidence>
<dbReference type="InterPro" id="IPR000847">
    <property type="entry name" value="LysR_HTH_N"/>
</dbReference>
<dbReference type="Gene3D" id="1.10.10.10">
    <property type="entry name" value="Winged helix-like DNA-binding domain superfamily/Winged helix DNA-binding domain"/>
    <property type="match status" value="1"/>
</dbReference>
<accession>A0A370FR69</accession>
<dbReference type="EMBL" id="QQAV01000001">
    <property type="protein sequence ID" value="RDI29394.1"/>
    <property type="molecule type" value="Genomic_DNA"/>
</dbReference>
<dbReference type="AlphaFoldDB" id="A0A370FR69"/>
<keyword evidence="2" id="KW-0805">Transcription regulation</keyword>
<dbReference type="InterPro" id="IPR036388">
    <property type="entry name" value="WH-like_DNA-bd_sf"/>
</dbReference>
<dbReference type="InterPro" id="IPR005119">
    <property type="entry name" value="LysR_subst-bd"/>
</dbReference>
<dbReference type="SUPFAM" id="SSF46785">
    <property type="entry name" value="Winged helix' DNA-binding domain"/>
    <property type="match status" value="1"/>
</dbReference>
<feature type="domain" description="HTH lysR-type" evidence="5">
    <location>
        <begin position="2"/>
        <end position="61"/>
    </location>
</feature>